<dbReference type="Proteomes" id="UP000326396">
    <property type="component" value="Linkage Group LG14"/>
</dbReference>
<organism evidence="2 3">
    <name type="scientific">Mikania micrantha</name>
    <name type="common">bitter vine</name>
    <dbReference type="NCBI Taxonomy" id="192012"/>
    <lineage>
        <taxon>Eukaryota</taxon>
        <taxon>Viridiplantae</taxon>
        <taxon>Streptophyta</taxon>
        <taxon>Embryophyta</taxon>
        <taxon>Tracheophyta</taxon>
        <taxon>Spermatophyta</taxon>
        <taxon>Magnoliopsida</taxon>
        <taxon>eudicotyledons</taxon>
        <taxon>Gunneridae</taxon>
        <taxon>Pentapetalae</taxon>
        <taxon>asterids</taxon>
        <taxon>campanulids</taxon>
        <taxon>Asterales</taxon>
        <taxon>Asteraceae</taxon>
        <taxon>Asteroideae</taxon>
        <taxon>Heliantheae alliance</taxon>
        <taxon>Eupatorieae</taxon>
        <taxon>Mikania</taxon>
    </lineage>
</organism>
<comment type="caution">
    <text evidence="2">The sequence shown here is derived from an EMBL/GenBank/DDBJ whole genome shotgun (WGS) entry which is preliminary data.</text>
</comment>
<evidence type="ECO:0000256" key="1">
    <source>
        <dbReference type="SAM" id="MobiDB-lite"/>
    </source>
</evidence>
<dbReference type="AlphaFoldDB" id="A0A5N6P5B1"/>
<gene>
    <name evidence="2" type="ORF">E3N88_11730</name>
</gene>
<dbReference type="EMBL" id="SZYD01000006">
    <property type="protein sequence ID" value="KAD5960258.1"/>
    <property type="molecule type" value="Genomic_DNA"/>
</dbReference>
<reference evidence="2 3" key="1">
    <citation type="submission" date="2019-05" db="EMBL/GenBank/DDBJ databases">
        <title>Mikania micrantha, genome provides insights into the molecular mechanism of rapid growth.</title>
        <authorList>
            <person name="Liu B."/>
        </authorList>
    </citation>
    <scope>NUCLEOTIDE SEQUENCE [LARGE SCALE GENOMIC DNA]</scope>
    <source>
        <strain evidence="2">NLD-2019</strain>
        <tissue evidence="2">Leaf</tissue>
    </source>
</reference>
<proteinExistence type="predicted"/>
<keyword evidence="3" id="KW-1185">Reference proteome</keyword>
<accession>A0A5N6P5B1</accession>
<name>A0A5N6P5B1_9ASTR</name>
<feature type="region of interest" description="Disordered" evidence="1">
    <location>
        <begin position="59"/>
        <end position="82"/>
    </location>
</feature>
<protein>
    <submittedName>
        <fullName evidence="2">Uncharacterized protein</fullName>
    </submittedName>
</protein>
<evidence type="ECO:0000313" key="2">
    <source>
        <dbReference type="EMBL" id="KAD5960258.1"/>
    </source>
</evidence>
<evidence type="ECO:0000313" key="3">
    <source>
        <dbReference type="Proteomes" id="UP000326396"/>
    </source>
</evidence>
<sequence>MIHQPGGERSCAAVTGGAVRWRPEELRRWWERRDATRGAAGGWRRGRWLVAATWIWRRPEDGGDQNSEDGAGAFAQDAEDEI</sequence>